<dbReference type="SUPFAM" id="SSF53474">
    <property type="entry name" value="alpha/beta-Hydrolases"/>
    <property type="match status" value="1"/>
</dbReference>
<name>A0AA39UIJ1_9AGAR</name>
<sequence length="152" mass="17098">MFHAIPWRSMFLEILTSYSTKILPPLSESSDLPGFQNALQELIGEFFSPGYIVKVSFEERCAWIGSVTTMDETALLSVSKELQIPYIQATGDELMEHDKHEASMTRRFGDNLDYRQIPGGGHASFYEFPGTMNSMIVEFVLLVYDTGVDTGL</sequence>
<dbReference type="Proteomes" id="UP001175228">
    <property type="component" value="Unassembled WGS sequence"/>
</dbReference>
<gene>
    <name evidence="1" type="ORF">EDD18DRAFT_1336336</name>
</gene>
<reference evidence="1" key="1">
    <citation type="submission" date="2023-06" db="EMBL/GenBank/DDBJ databases">
        <authorList>
            <consortium name="Lawrence Berkeley National Laboratory"/>
            <person name="Ahrendt S."/>
            <person name="Sahu N."/>
            <person name="Indic B."/>
            <person name="Wong-Bajracharya J."/>
            <person name="Merenyi Z."/>
            <person name="Ke H.-M."/>
            <person name="Monk M."/>
            <person name="Kocsube S."/>
            <person name="Drula E."/>
            <person name="Lipzen A."/>
            <person name="Balint B."/>
            <person name="Henrissat B."/>
            <person name="Andreopoulos B."/>
            <person name="Martin F.M."/>
            <person name="Harder C.B."/>
            <person name="Rigling D."/>
            <person name="Ford K.L."/>
            <person name="Foster G.D."/>
            <person name="Pangilinan J."/>
            <person name="Papanicolaou A."/>
            <person name="Barry K."/>
            <person name="LaButti K."/>
            <person name="Viragh M."/>
            <person name="Koriabine M."/>
            <person name="Yan M."/>
            <person name="Riley R."/>
            <person name="Champramary S."/>
            <person name="Plett K.L."/>
            <person name="Tsai I.J."/>
            <person name="Slot J."/>
            <person name="Sipos G."/>
            <person name="Plett J."/>
            <person name="Nagy L.G."/>
            <person name="Grigoriev I.V."/>
        </authorList>
    </citation>
    <scope>NUCLEOTIDE SEQUENCE</scope>
    <source>
        <strain evidence="1">HWK02</strain>
    </source>
</reference>
<accession>A0AA39UIJ1</accession>
<evidence type="ECO:0000313" key="1">
    <source>
        <dbReference type="EMBL" id="KAK0484139.1"/>
    </source>
</evidence>
<dbReference type="AlphaFoldDB" id="A0AA39UIJ1"/>
<dbReference type="InterPro" id="IPR029058">
    <property type="entry name" value="AB_hydrolase_fold"/>
</dbReference>
<keyword evidence="2" id="KW-1185">Reference proteome</keyword>
<protein>
    <submittedName>
        <fullName evidence="1">Uncharacterized protein</fullName>
    </submittedName>
</protein>
<proteinExistence type="predicted"/>
<evidence type="ECO:0000313" key="2">
    <source>
        <dbReference type="Proteomes" id="UP001175228"/>
    </source>
</evidence>
<dbReference type="EMBL" id="JAUEPU010000059">
    <property type="protein sequence ID" value="KAK0484139.1"/>
    <property type="molecule type" value="Genomic_DNA"/>
</dbReference>
<organism evidence="1 2">
    <name type="scientific">Armillaria luteobubalina</name>
    <dbReference type="NCBI Taxonomy" id="153913"/>
    <lineage>
        <taxon>Eukaryota</taxon>
        <taxon>Fungi</taxon>
        <taxon>Dikarya</taxon>
        <taxon>Basidiomycota</taxon>
        <taxon>Agaricomycotina</taxon>
        <taxon>Agaricomycetes</taxon>
        <taxon>Agaricomycetidae</taxon>
        <taxon>Agaricales</taxon>
        <taxon>Marasmiineae</taxon>
        <taxon>Physalacriaceae</taxon>
        <taxon>Armillaria</taxon>
    </lineage>
</organism>
<comment type="caution">
    <text evidence="1">The sequence shown here is derived from an EMBL/GenBank/DDBJ whole genome shotgun (WGS) entry which is preliminary data.</text>
</comment>